<evidence type="ECO:0000256" key="1">
    <source>
        <dbReference type="ARBA" id="ARBA00001946"/>
    </source>
</evidence>
<protein>
    <recommendedName>
        <fullName evidence="5">Chorismate-utilising enzyme C-terminal domain-containing protein</fullName>
    </recommendedName>
</protein>
<dbReference type="PANTHER" id="PTHR11236">
    <property type="entry name" value="AMINOBENZOATE/ANTHRANILATE SYNTHASE"/>
    <property type="match status" value="1"/>
</dbReference>
<comment type="caution">
    <text evidence="6">The sequence shown here is derived from an EMBL/GenBank/DDBJ whole genome shotgun (WGS) entry which is preliminary data.</text>
</comment>
<name>A0A8J3F734_9ACTN</name>
<dbReference type="RefSeq" id="WP_229783206.1">
    <property type="nucleotide sequence ID" value="NZ_BMQB01000001.1"/>
</dbReference>
<keyword evidence="3" id="KW-0460">Magnesium</keyword>
<evidence type="ECO:0000256" key="3">
    <source>
        <dbReference type="ARBA" id="ARBA00022842"/>
    </source>
</evidence>
<dbReference type="Pfam" id="PF00425">
    <property type="entry name" value="Chorismate_bind"/>
    <property type="match status" value="1"/>
</dbReference>
<evidence type="ECO:0000259" key="5">
    <source>
        <dbReference type="Pfam" id="PF00425"/>
    </source>
</evidence>
<organism evidence="6 7">
    <name type="scientific">Pilimelia anulata</name>
    <dbReference type="NCBI Taxonomy" id="53371"/>
    <lineage>
        <taxon>Bacteria</taxon>
        <taxon>Bacillati</taxon>
        <taxon>Actinomycetota</taxon>
        <taxon>Actinomycetes</taxon>
        <taxon>Micromonosporales</taxon>
        <taxon>Micromonosporaceae</taxon>
        <taxon>Pilimelia</taxon>
    </lineage>
</organism>
<evidence type="ECO:0000256" key="4">
    <source>
        <dbReference type="ARBA" id="ARBA00023239"/>
    </source>
</evidence>
<evidence type="ECO:0000313" key="6">
    <source>
        <dbReference type="EMBL" id="GGJ74928.1"/>
    </source>
</evidence>
<feature type="domain" description="Chorismate-utilising enzyme C-terminal" evidence="5">
    <location>
        <begin position="172"/>
        <end position="423"/>
    </location>
</feature>
<keyword evidence="2" id="KW-0479">Metal-binding</keyword>
<dbReference type="InterPro" id="IPR019999">
    <property type="entry name" value="Anth_synth_I-like"/>
</dbReference>
<accession>A0A8J3F734</accession>
<gene>
    <name evidence="6" type="ORF">GCM10010123_01130</name>
</gene>
<evidence type="ECO:0000256" key="2">
    <source>
        <dbReference type="ARBA" id="ARBA00022723"/>
    </source>
</evidence>
<dbReference type="NCBIfam" id="TIGR03494">
    <property type="entry name" value="salicyl_syn"/>
    <property type="match status" value="1"/>
</dbReference>
<proteinExistence type="predicted"/>
<dbReference type="InterPro" id="IPR005801">
    <property type="entry name" value="ADC_synthase"/>
</dbReference>
<dbReference type="Proteomes" id="UP000649739">
    <property type="component" value="Unassembled WGS sequence"/>
</dbReference>
<dbReference type="AlphaFoldDB" id="A0A8J3F734"/>
<dbReference type="InterPro" id="IPR019996">
    <property type="entry name" value="Salicylate_synthase"/>
</dbReference>
<sequence>MPTPYPHTLRWRTAAEPTALAAALARTADGPYLTYEDDGRVAVAEGERAAVTLTAAGLLVDGGPPRPLYGAPLAAAGRAVAAHCAGRRAYGWISFEAAHLLLGGRPDPDAALLHVAVPRREVICTPGAVTLHAEDPAALEHLRGRVLAAVAAADAPAAPPALPDAWSRADDPAYRAAVAAAVSRIRAGGYDKVILSRLVEVGVPVDLPATYLAGRRANTPARSYLLRWGGWEAAGFSPEVVVQVGADGAVRTQPLAGTRALSGAGDAGRRAELYRDAKEVFEHAISVRLAVAEMERVCAPGSVAVRQFMGVAERGSVQHLASEVTGQRAAGRTSWDVLAALFPAVTASGIPKPAACAAIRAGEAEHRGLYSGAVLTVDPDGALDAALVLRSVFRRAGRTWLRAGAGVVADSTADRELEETREKLRSVSRYLVAQRSPGDAHPAAAVAGVAP</sequence>
<reference evidence="6" key="2">
    <citation type="submission" date="2020-09" db="EMBL/GenBank/DDBJ databases">
        <authorList>
            <person name="Sun Q."/>
            <person name="Ohkuma M."/>
        </authorList>
    </citation>
    <scope>NUCLEOTIDE SEQUENCE</scope>
    <source>
        <strain evidence="6">JCM 3090</strain>
    </source>
</reference>
<dbReference type="GO" id="GO:0046872">
    <property type="term" value="F:metal ion binding"/>
    <property type="evidence" value="ECO:0007669"/>
    <property type="project" value="UniProtKB-KW"/>
</dbReference>
<evidence type="ECO:0000313" key="7">
    <source>
        <dbReference type="Proteomes" id="UP000649739"/>
    </source>
</evidence>
<dbReference type="PANTHER" id="PTHR11236:SF48">
    <property type="entry name" value="ISOCHORISMATE SYNTHASE MENF"/>
    <property type="match status" value="1"/>
</dbReference>
<dbReference type="GO" id="GO:0008909">
    <property type="term" value="F:isochorismate synthase activity"/>
    <property type="evidence" value="ECO:0007669"/>
    <property type="project" value="InterPro"/>
</dbReference>
<dbReference type="InterPro" id="IPR015890">
    <property type="entry name" value="Chorismate_C"/>
</dbReference>
<dbReference type="SUPFAM" id="SSF56322">
    <property type="entry name" value="ADC synthase"/>
    <property type="match status" value="1"/>
</dbReference>
<comment type="cofactor">
    <cofactor evidence="1">
        <name>Mg(2+)</name>
        <dbReference type="ChEBI" id="CHEBI:18420"/>
    </cofactor>
</comment>
<keyword evidence="4" id="KW-0456">Lyase</keyword>
<reference evidence="6" key="1">
    <citation type="journal article" date="2014" name="Int. J. Syst. Evol. Microbiol.">
        <title>Complete genome sequence of Corynebacterium casei LMG S-19264T (=DSM 44701T), isolated from a smear-ripened cheese.</title>
        <authorList>
            <consortium name="US DOE Joint Genome Institute (JGI-PGF)"/>
            <person name="Walter F."/>
            <person name="Albersmeier A."/>
            <person name="Kalinowski J."/>
            <person name="Ruckert C."/>
        </authorList>
    </citation>
    <scope>NUCLEOTIDE SEQUENCE</scope>
    <source>
        <strain evidence="6">JCM 3090</strain>
    </source>
</reference>
<dbReference type="Gene3D" id="3.60.120.10">
    <property type="entry name" value="Anthranilate synthase"/>
    <property type="match status" value="1"/>
</dbReference>
<dbReference type="GO" id="GO:0000162">
    <property type="term" value="P:L-tryptophan biosynthetic process"/>
    <property type="evidence" value="ECO:0007669"/>
    <property type="project" value="TreeGrafter"/>
</dbReference>
<dbReference type="GO" id="GO:0016833">
    <property type="term" value="F:oxo-acid-lyase activity"/>
    <property type="evidence" value="ECO:0007669"/>
    <property type="project" value="InterPro"/>
</dbReference>
<dbReference type="EMBL" id="BMQB01000001">
    <property type="protein sequence ID" value="GGJ74928.1"/>
    <property type="molecule type" value="Genomic_DNA"/>
</dbReference>
<keyword evidence="7" id="KW-1185">Reference proteome</keyword>